<dbReference type="EMBL" id="JAPXFL010000013">
    <property type="protein sequence ID" value="KAK9498250.1"/>
    <property type="molecule type" value="Genomic_DNA"/>
</dbReference>
<evidence type="ECO:0000313" key="5">
    <source>
        <dbReference type="Proteomes" id="UP001461498"/>
    </source>
</evidence>
<organism evidence="4 5">
    <name type="scientific">Rhynocoris fuscipes</name>
    <dbReference type="NCBI Taxonomy" id="488301"/>
    <lineage>
        <taxon>Eukaryota</taxon>
        <taxon>Metazoa</taxon>
        <taxon>Ecdysozoa</taxon>
        <taxon>Arthropoda</taxon>
        <taxon>Hexapoda</taxon>
        <taxon>Insecta</taxon>
        <taxon>Pterygota</taxon>
        <taxon>Neoptera</taxon>
        <taxon>Paraneoptera</taxon>
        <taxon>Hemiptera</taxon>
        <taxon>Heteroptera</taxon>
        <taxon>Panheteroptera</taxon>
        <taxon>Cimicomorpha</taxon>
        <taxon>Reduviidae</taxon>
        <taxon>Harpactorinae</taxon>
        <taxon>Harpactorini</taxon>
        <taxon>Rhynocoris</taxon>
    </lineage>
</organism>
<feature type="coiled-coil region" evidence="2">
    <location>
        <begin position="134"/>
        <end position="161"/>
    </location>
</feature>
<protein>
    <recommendedName>
        <fullName evidence="3">GMIP/FCHO2-like FCH domain-containing protein</fullName>
    </recommendedName>
</protein>
<reference evidence="4 5" key="1">
    <citation type="submission" date="2022-12" db="EMBL/GenBank/DDBJ databases">
        <title>Chromosome-level genome assembly of true bugs.</title>
        <authorList>
            <person name="Ma L."/>
            <person name="Li H."/>
        </authorList>
    </citation>
    <scope>NUCLEOTIDE SEQUENCE [LARGE SCALE GENOMIC DNA]</scope>
    <source>
        <strain evidence="4">Lab_2022b</strain>
    </source>
</reference>
<evidence type="ECO:0000256" key="2">
    <source>
        <dbReference type="SAM" id="Coils"/>
    </source>
</evidence>
<dbReference type="GO" id="GO:0072583">
    <property type="term" value="P:clathrin-dependent endocytosis"/>
    <property type="evidence" value="ECO:0007669"/>
    <property type="project" value="TreeGrafter"/>
</dbReference>
<proteinExistence type="predicted"/>
<comment type="caution">
    <text evidence="4">The sequence shown here is derived from an EMBL/GenBank/DDBJ whole genome shotgun (WGS) entry which is preliminary data.</text>
</comment>
<dbReference type="Proteomes" id="UP001461498">
    <property type="component" value="Unassembled WGS sequence"/>
</dbReference>
<gene>
    <name evidence="4" type="ORF">O3M35_004106</name>
</gene>
<evidence type="ECO:0000313" key="4">
    <source>
        <dbReference type="EMBL" id="KAK9498250.1"/>
    </source>
</evidence>
<dbReference type="GO" id="GO:0048268">
    <property type="term" value="P:clathrin coat assembly"/>
    <property type="evidence" value="ECO:0007669"/>
    <property type="project" value="TreeGrafter"/>
</dbReference>
<dbReference type="PANTHER" id="PTHR23065:SF15">
    <property type="entry name" value="AT02057P"/>
    <property type="match status" value="1"/>
</dbReference>
<dbReference type="InterPro" id="IPR054713">
    <property type="entry name" value="GMIP/FCHO2-like_FCH"/>
</dbReference>
<dbReference type="InterPro" id="IPR027267">
    <property type="entry name" value="AH/BAR_dom_sf"/>
</dbReference>
<accession>A0AAW1CL87</accession>
<dbReference type="PANTHER" id="PTHR23065">
    <property type="entry name" value="PROLINE-SERINE-THREONINE PHOSPHATASE INTERACTING PROTEIN 1"/>
    <property type="match status" value="1"/>
</dbReference>
<keyword evidence="1 2" id="KW-0175">Coiled coil</keyword>
<dbReference type="GO" id="GO:0030136">
    <property type="term" value="C:clathrin-coated vesicle"/>
    <property type="evidence" value="ECO:0007669"/>
    <property type="project" value="TreeGrafter"/>
</dbReference>
<dbReference type="GO" id="GO:0005905">
    <property type="term" value="C:clathrin-coated pit"/>
    <property type="evidence" value="ECO:0007669"/>
    <property type="project" value="TreeGrafter"/>
</dbReference>
<evidence type="ECO:0000256" key="1">
    <source>
        <dbReference type="ARBA" id="ARBA00023054"/>
    </source>
</evidence>
<evidence type="ECO:0000259" key="3">
    <source>
        <dbReference type="Pfam" id="PF22699"/>
    </source>
</evidence>
<dbReference type="GO" id="GO:0005886">
    <property type="term" value="C:plasma membrane"/>
    <property type="evidence" value="ECO:0007669"/>
    <property type="project" value="TreeGrafter"/>
</dbReference>
<name>A0AAW1CL87_9HEMI</name>
<dbReference type="Pfam" id="PF22699">
    <property type="entry name" value="GMIP-like_FCH"/>
    <property type="match status" value="1"/>
</dbReference>
<dbReference type="Gene3D" id="1.20.1270.60">
    <property type="entry name" value="Arfaptin homology (AH) domain/BAR domain"/>
    <property type="match status" value="1"/>
</dbReference>
<dbReference type="SUPFAM" id="SSF103657">
    <property type="entry name" value="BAR/IMD domain-like"/>
    <property type="match status" value="1"/>
</dbReference>
<feature type="domain" description="GMIP/FCHO2-like FCH" evidence="3">
    <location>
        <begin position="3"/>
        <end position="198"/>
    </location>
</feature>
<dbReference type="AlphaFoldDB" id="A0AAW1CL87"/>
<keyword evidence="5" id="KW-1185">Reference proteome</keyword>
<sequence>MASKELVEFLRERSNIEENNWKLVSKLAKQVGSSCSQGTFGPVWALLRTTAEKIASLHLQMVQKVGELVKEVSKYADDLHRKHRTVKEEEGGTLEVVLAIKNISYILRKSRDSCTQKRIELDRLRKGRASPRELEKAEQKLRKAQEEYKVLYDEYEPVKEEFEKKMSLACKHFQEVEEGYLKQMKDFLSTYAELVENNHDLMGQVI</sequence>